<proteinExistence type="predicted"/>
<comment type="caution">
    <text evidence="1">The sequence shown here is derived from an EMBL/GenBank/DDBJ whole genome shotgun (WGS) entry which is preliminary data.</text>
</comment>
<accession>A0A0L0C083</accession>
<sequence length="35" mass="4008">MNKAPNDYTSFFAKNALSHHYPSYKVPPGTQHMIN</sequence>
<keyword evidence="2" id="KW-1185">Reference proteome</keyword>
<evidence type="ECO:0000313" key="1">
    <source>
        <dbReference type="EMBL" id="KNC25727.1"/>
    </source>
</evidence>
<organism evidence="1 2">
    <name type="scientific">Lucilia cuprina</name>
    <name type="common">Green bottle fly</name>
    <name type="synonym">Australian sheep blowfly</name>
    <dbReference type="NCBI Taxonomy" id="7375"/>
    <lineage>
        <taxon>Eukaryota</taxon>
        <taxon>Metazoa</taxon>
        <taxon>Ecdysozoa</taxon>
        <taxon>Arthropoda</taxon>
        <taxon>Hexapoda</taxon>
        <taxon>Insecta</taxon>
        <taxon>Pterygota</taxon>
        <taxon>Neoptera</taxon>
        <taxon>Endopterygota</taxon>
        <taxon>Diptera</taxon>
        <taxon>Brachycera</taxon>
        <taxon>Muscomorpha</taxon>
        <taxon>Oestroidea</taxon>
        <taxon>Calliphoridae</taxon>
        <taxon>Luciliinae</taxon>
        <taxon>Lucilia</taxon>
    </lineage>
</organism>
<reference evidence="1 2" key="1">
    <citation type="journal article" date="2015" name="Nat. Commun.">
        <title>Lucilia cuprina genome unlocks parasitic fly biology to underpin future interventions.</title>
        <authorList>
            <person name="Anstead C.A."/>
            <person name="Korhonen P.K."/>
            <person name="Young N.D."/>
            <person name="Hall R.S."/>
            <person name="Jex A.R."/>
            <person name="Murali S.C."/>
            <person name="Hughes D.S."/>
            <person name="Lee S.F."/>
            <person name="Perry T."/>
            <person name="Stroehlein A.J."/>
            <person name="Ansell B.R."/>
            <person name="Breugelmans B."/>
            <person name="Hofmann A."/>
            <person name="Qu J."/>
            <person name="Dugan S."/>
            <person name="Lee S.L."/>
            <person name="Chao H."/>
            <person name="Dinh H."/>
            <person name="Han Y."/>
            <person name="Doddapaneni H.V."/>
            <person name="Worley K.C."/>
            <person name="Muzny D.M."/>
            <person name="Ioannidis P."/>
            <person name="Waterhouse R.M."/>
            <person name="Zdobnov E.M."/>
            <person name="James P.J."/>
            <person name="Bagnall N.H."/>
            <person name="Kotze A.C."/>
            <person name="Gibbs R.A."/>
            <person name="Richards S."/>
            <person name="Batterham P."/>
            <person name="Gasser R.B."/>
        </authorList>
    </citation>
    <scope>NUCLEOTIDE SEQUENCE [LARGE SCALE GENOMIC DNA]</scope>
    <source>
        <strain evidence="1 2">LS</strain>
        <tissue evidence="1">Full body</tissue>
    </source>
</reference>
<name>A0A0L0C083_LUCCU</name>
<dbReference type="AlphaFoldDB" id="A0A0L0C083"/>
<dbReference type="EMBL" id="JRES01001074">
    <property type="protein sequence ID" value="KNC25727.1"/>
    <property type="molecule type" value="Genomic_DNA"/>
</dbReference>
<dbReference type="Proteomes" id="UP000037069">
    <property type="component" value="Unassembled WGS sequence"/>
</dbReference>
<gene>
    <name evidence="1" type="ORF">FF38_14497</name>
</gene>
<protein>
    <submittedName>
        <fullName evidence="1">Uncharacterized protein</fullName>
    </submittedName>
</protein>
<evidence type="ECO:0000313" key="2">
    <source>
        <dbReference type="Proteomes" id="UP000037069"/>
    </source>
</evidence>